<dbReference type="OrthoDB" id="6155112at2759"/>
<reference evidence="1" key="3">
    <citation type="submission" date="2025-09" db="UniProtKB">
        <authorList>
            <consortium name="Ensembl"/>
        </authorList>
    </citation>
    <scope>IDENTIFICATION</scope>
</reference>
<dbReference type="RefSeq" id="XP_026198078.1">
    <property type="nucleotide sequence ID" value="XM_026342293.2"/>
</dbReference>
<evidence type="ECO:0000313" key="1">
    <source>
        <dbReference type="Ensembl" id="ENSATEP00000010857.1"/>
    </source>
</evidence>
<organism evidence="1 2">
    <name type="scientific">Anabas testudineus</name>
    <name type="common">Climbing perch</name>
    <name type="synonym">Anthias testudineus</name>
    <dbReference type="NCBI Taxonomy" id="64144"/>
    <lineage>
        <taxon>Eukaryota</taxon>
        <taxon>Metazoa</taxon>
        <taxon>Chordata</taxon>
        <taxon>Craniata</taxon>
        <taxon>Vertebrata</taxon>
        <taxon>Euteleostomi</taxon>
        <taxon>Actinopterygii</taxon>
        <taxon>Neopterygii</taxon>
        <taxon>Teleostei</taxon>
        <taxon>Neoteleostei</taxon>
        <taxon>Acanthomorphata</taxon>
        <taxon>Anabantaria</taxon>
        <taxon>Anabantiformes</taxon>
        <taxon>Anabantoidei</taxon>
        <taxon>Anabantidae</taxon>
        <taxon>Anabas</taxon>
    </lineage>
</organism>
<dbReference type="PANTHER" id="PTHR31751:SF7">
    <property type="entry name" value="THAP-TYPE DOMAIN-CONTAINING PROTEIN"/>
    <property type="match status" value="1"/>
</dbReference>
<dbReference type="GeneID" id="113149948"/>
<dbReference type="Proteomes" id="UP000265040">
    <property type="component" value="Chromosome 9"/>
</dbReference>
<reference evidence="1" key="1">
    <citation type="submission" date="2021-04" db="EMBL/GenBank/DDBJ databases">
        <authorList>
            <consortium name="Wellcome Sanger Institute Data Sharing"/>
        </authorList>
    </citation>
    <scope>NUCLEOTIDE SEQUENCE [LARGE SCALE GENOMIC DNA]</scope>
</reference>
<name>A0A3Q1HPQ8_ANATE</name>
<dbReference type="GeneTree" id="ENSGT00940000163969"/>
<protein>
    <submittedName>
        <fullName evidence="1">Uncharacterized protein</fullName>
    </submittedName>
</protein>
<dbReference type="Ensembl" id="ENSATET00000011041.3">
    <property type="protein sequence ID" value="ENSATEP00000010857.1"/>
    <property type="gene ID" value="ENSATEG00000007626.3"/>
</dbReference>
<dbReference type="PANTHER" id="PTHR31751">
    <property type="entry name" value="SI:CH211-108C17.2-RELATED-RELATED"/>
    <property type="match status" value="1"/>
</dbReference>
<proteinExistence type="predicted"/>
<sequence length="520" mass="59087">MAEPQAIKLPIPALPETAYTAKKGKRRKTLAEKEERRKETNRARFKSRIYIGIAFPRWRELREEKHFQTDTDLALYLLDCYDDRSIISAPSKFCYKPPGLPPLSTIEAESISDRDEDILSEIDELEDDVQIQQIETSDSMNVSCVEVNVEEFNDIRNSVIDWNDDAFVSTSANEYNSDEESATPLCVRSGGDLSPQMRLDLLPEISLEETVNGLMEQEETGPTADPAIPNKLEVMCEDDIVGHQASIVYHDSLKQLATHLILPVKTCTAKDPESQRQIECHASQPFEIKVKSCGTAAIMEWVCPSGHTVWKWSSQPLMKSEMQMGDFMLATNILLSGNNYENVALLFRNMNMGVVDQTTFSLIQDKYCVDTIKEFWEERRLDTIAKQRDKHRVVLGDGRMSTPGGSATYCTYTVMDNDSKEILSIVNMDNMQTQQNSAILEREAFIQTIDKLKQEIKIQEVCTEGHRQISALFSKGKYKDSGIIHSLDVWHGVKDLEKRLQAAAQAKECYPYSTLDQRRL</sequence>
<dbReference type="AlphaFoldDB" id="A0A3Q1HPQ8"/>
<keyword evidence="2" id="KW-1185">Reference proteome</keyword>
<dbReference type="OMA" id="VVEWICH"/>
<evidence type="ECO:0000313" key="2">
    <source>
        <dbReference type="Proteomes" id="UP000265040"/>
    </source>
</evidence>
<reference evidence="1" key="2">
    <citation type="submission" date="2025-08" db="UniProtKB">
        <authorList>
            <consortium name="Ensembl"/>
        </authorList>
    </citation>
    <scope>IDENTIFICATION</scope>
</reference>
<dbReference type="InParanoid" id="A0A3Q1HPQ8"/>
<accession>A0A3Q1HPQ8</accession>